<proteinExistence type="predicted"/>
<dbReference type="InterPro" id="IPR052557">
    <property type="entry name" value="CAP/Cytokinesis_protein"/>
</dbReference>
<accession>A0AAF0ILV9</accession>
<dbReference type="SMART" id="SM00460">
    <property type="entry name" value="TGc"/>
    <property type="match status" value="1"/>
</dbReference>
<evidence type="ECO:0000256" key="1">
    <source>
        <dbReference type="SAM" id="MobiDB-lite"/>
    </source>
</evidence>
<feature type="compositionally biased region" description="Polar residues" evidence="1">
    <location>
        <begin position="239"/>
        <end position="255"/>
    </location>
</feature>
<dbReference type="InterPro" id="IPR002931">
    <property type="entry name" value="Transglutaminase-like"/>
</dbReference>
<dbReference type="PANTHER" id="PTHR46333:SF5">
    <property type="entry name" value="TRANSGLUTAMINASE-LIKE DOMAIN-CONTAINING PROTEIN"/>
    <property type="match status" value="1"/>
</dbReference>
<feature type="region of interest" description="Disordered" evidence="1">
    <location>
        <begin position="1"/>
        <end position="278"/>
    </location>
</feature>
<evidence type="ECO:0000259" key="2">
    <source>
        <dbReference type="SMART" id="SM00460"/>
    </source>
</evidence>
<protein>
    <recommendedName>
        <fullName evidence="2">Transglutaminase-like domain-containing protein</fullName>
    </recommendedName>
</protein>
<evidence type="ECO:0000313" key="3">
    <source>
        <dbReference type="EMBL" id="WEW61136.1"/>
    </source>
</evidence>
<dbReference type="AlphaFoldDB" id="A0AAF0ILV9"/>
<dbReference type="GO" id="GO:0005737">
    <property type="term" value="C:cytoplasm"/>
    <property type="evidence" value="ECO:0007669"/>
    <property type="project" value="TreeGrafter"/>
</dbReference>
<organism evidence="3 4">
    <name type="scientific">Emydomyces testavorans</name>
    <dbReference type="NCBI Taxonomy" id="2070801"/>
    <lineage>
        <taxon>Eukaryota</taxon>
        <taxon>Fungi</taxon>
        <taxon>Dikarya</taxon>
        <taxon>Ascomycota</taxon>
        <taxon>Pezizomycotina</taxon>
        <taxon>Eurotiomycetes</taxon>
        <taxon>Eurotiomycetidae</taxon>
        <taxon>Onygenales</taxon>
        <taxon>Nannizziopsiaceae</taxon>
        <taxon>Emydomyces</taxon>
    </lineage>
</organism>
<name>A0AAF0ILV9_9EURO</name>
<reference evidence="3" key="1">
    <citation type="submission" date="2023-03" db="EMBL/GenBank/DDBJ databases">
        <title>Emydomyces testavorans Genome Sequence.</title>
        <authorList>
            <person name="Hoyer L."/>
        </authorList>
    </citation>
    <scope>NUCLEOTIDE SEQUENCE</scope>
    <source>
        <strain evidence="3">16-2883</strain>
    </source>
</reference>
<dbReference type="SUPFAM" id="SSF54001">
    <property type="entry name" value="Cysteine proteinases"/>
    <property type="match status" value="1"/>
</dbReference>
<feature type="domain" description="Transglutaminase-like" evidence="2">
    <location>
        <begin position="378"/>
        <end position="451"/>
    </location>
</feature>
<gene>
    <name evidence="3" type="ORF">PRK78_006626</name>
</gene>
<sequence>MIRGREVLPPPSITRTGQQKPALPVRSPASAPPPLPIRKHSAQSHAPPALPPRRPSDESTRNPSDLSSTVSISTNSTGTSHASKTSPTHAIRAPAWDKAGLPPIPPKKIKGNKIGSRELANEISGNGVASNGRPPVPSPRGRVTILAQLHEKMSDGGQLRVHHAEAPPPYECNGKSSRKDISVSVPKLPSRPRPFNAVSEPSLPVVEDPKKPETPSIPPRKLPPPPPPPATLDKIRKSSFATLSNHNSGSSSNPQIPLRPESHSSPAPPPVPISSRPDLSKLQATKPRISSSVPHPTSQSLLCLNCRDFSGPDAHATRFPRQSLPTQDLSWLAMQLTAPFHSATDKARVIFTWLHHNIEYDVVSFFNNNVKWSTPEGTLRTGLAVCEGYAGLFEKLATYAGLEAKTISGHGKGYGYQKFAPGSPLPPFSSGHAWNVVRIDDGKWKLIDCCWGAGCVDGPNRPYIKRFAPECFTMSNDEFGLRHYPGDKTQFYRDDGRASISWEEYLLTNGPKGVDETVTVFSNVFEDHGIGEKTFQPISKSVSIGAPGPIHFQFALICEHWTLPKHSHKSAPYVFMIGIHGVDGRNDDFVPFEYVRGSGPGGGGDHWVLDIPDPRTLGAPGQALTLFALTSFGDQQDGRGLTVREFLEMKGRTAMGWTAVAQWQLVA</sequence>
<dbReference type="Gene3D" id="3.10.620.30">
    <property type="match status" value="1"/>
</dbReference>
<keyword evidence="4" id="KW-1185">Reference proteome</keyword>
<dbReference type="EMBL" id="CP120630">
    <property type="protein sequence ID" value="WEW61136.1"/>
    <property type="molecule type" value="Genomic_DNA"/>
</dbReference>
<dbReference type="PANTHER" id="PTHR46333">
    <property type="entry name" value="CYTOKINESIS PROTEIN 3"/>
    <property type="match status" value="1"/>
</dbReference>
<dbReference type="Pfam" id="PF01841">
    <property type="entry name" value="Transglut_core"/>
    <property type="match status" value="1"/>
</dbReference>
<evidence type="ECO:0000313" key="4">
    <source>
        <dbReference type="Proteomes" id="UP001219355"/>
    </source>
</evidence>
<feature type="compositionally biased region" description="Pro residues" evidence="1">
    <location>
        <begin position="215"/>
        <end position="230"/>
    </location>
</feature>
<feature type="compositionally biased region" description="Polar residues" evidence="1">
    <location>
        <begin position="61"/>
        <end position="88"/>
    </location>
</feature>
<dbReference type="InterPro" id="IPR038765">
    <property type="entry name" value="Papain-like_cys_pep_sf"/>
</dbReference>
<dbReference type="Proteomes" id="UP001219355">
    <property type="component" value="Chromosome 4"/>
</dbReference>